<dbReference type="OrthoDB" id="6240905at2"/>
<dbReference type="STRING" id="435908.IDSA_04210"/>
<dbReference type="EMBL" id="JPER01000001">
    <property type="protein sequence ID" value="KFZ31890.1"/>
    <property type="molecule type" value="Genomic_DNA"/>
</dbReference>
<sequence>MTTPLHFIRDWPSADWLQHWQHDDSVFLLSEKALELCLLEPDLAELLPGRTYVLITELALLAEQGVMTEDLPLSLIQISDTRWVELTLQCAPVITWDKTE</sequence>
<dbReference type="RefSeq" id="WP_034774426.1">
    <property type="nucleotide sequence ID" value="NZ_JPER01000001.1"/>
</dbReference>
<name>A0A094IW37_9GAMM</name>
<keyword evidence="2" id="KW-1185">Reference proteome</keyword>
<organism evidence="1 2">
    <name type="scientific">Pseudidiomarina salinarum</name>
    <dbReference type="NCBI Taxonomy" id="435908"/>
    <lineage>
        <taxon>Bacteria</taxon>
        <taxon>Pseudomonadati</taxon>
        <taxon>Pseudomonadota</taxon>
        <taxon>Gammaproteobacteria</taxon>
        <taxon>Alteromonadales</taxon>
        <taxon>Idiomarinaceae</taxon>
        <taxon>Pseudidiomarina</taxon>
    </lineage>
</organism>
<dbReference type="Proteomes" id="UP000054363">
    <property type="component" value="Unassembled WGS sequence"/>
</dbReference>
<reference evidence="1 2" key="1">
    <citation type="submission" date="2014-06" db="EMBL/GenBank/DDBJ databases">
        <title>The draft genome sequence of Idiomarina salinarum ISL-52.</title>
        <authorList>
            <person name="Du J."/>
            <person name="Shao Z."/>
        </authorList>
    </citation>
    <scope>NUCLEOTIDE SEQUENCE [LARGE SCALE GENOMIC DNA]</scope>
    <source>
        <strain evidence="1 2">ISL-52</strain>
    </source>
</reference>
<proteinExistence type="predicted"/>
<evidence type="ECO:0000313" key="1">
    <source>
        <dbReference type="EMBL" id="KFZ31890.1"/>
    </source>
</evidence>
<dbReference type="AlphaFoldDB" id="A0A094IW37"/>
<evidence type="ECO:0000313" key="2">
    <source>
        <dbReference type="Proteomes" id="UP000054363"/>
    </source>
</evidence>
<comment type="caution">
    <text evidence="1">The sequence shown here is derived from an EMBL/GenBank/DDBJ whole genome shotgun (WGS) entry which is preliminary data.</text>
</comment>
<accession>A0A094IW37</accession>
<gene>
    <name evidence="1" type="ORF">IDSA_04210</name>
</gene>
<protein>
    <submittedName>
        <fullName evidence="1">Uncharacterized protein</fullName>
    </submittedName>
</protein>